<gene>
    <name evidence="2" type="ORF">SAMD00023353_2400140</name>
</gene>
<dbReference type="EMBL" id="DF977469">
    <property type="protein sequence ID" value="GAP86874.2"/>
    <property type="molecule type" value="Genomic_DNA"/>
</dbReference>
<protein>
    <submittedName>
        <fullName evidence="2">Uncharacterized protein</fullName>
    </submittedName>
</protein>
<dbReference type="OrthoDB" id="5371510at2759"/>
<feature type="region of interest" description="Disordered" evidence="1">
    <location>
        <begin position="549"/>
        <end position="708"/>
    </location>
</feature>
<evidence type="ECO:0000256" key="1">
    <source>
        <dbReference type="SAM" id="MobiDB-lite"/>
    </source>
</evidence>
<feature type="compositionally biased region" description="Polar residues" evidence="1">
    <location>
        <begin position="583"/>
        <end position="608"/>
    </location>
</feature>
<proteinExistence type="predicted"/>
<name>A0A1W2TFN6_ROSNE</name>
<accession>A0A1W2TFN6</accession>
<reference evidence="2" key="1">
    <citation type="submission" date="2016-03" db="EMBL/GenBank/DDBJ databases">
        <title>Draft genome sequence of Rosellinia necatrix.</title>
        <authorList>
            <person name="Kanematsu S."/>
        </authorList>
    </citation>
    <scope>NUCLEOTIDE SEQUENCE [LARGE SCALE GENOMIC DNA]</scope>
    <source>
        <strain evidence="2">W97</strain>
    </source>
</reference>
<feature type="compositionally biased region" description="Basic and acidic residues" evidence="1">
    <location>
        <begin position="698"/>
        <end position="708"/>
    </location>
</feature>
<dbReference type="Proteomes" id="UP000054516">
    <property type="component" value="Unassembled WGS sequence"/>
</dbReference>
<dbReference type="AlphaFoldDB" id="A0A1W2TFN6"/>
<feature type="compositionally biased region" description="Basic and acidic residues" evidence="1">
    <location>
        <begin position="654"/>
        <end position="664"/>
    </location>
</feature>
<keyword evidence="3" id="KW-1185">Reference proteome</keyword>
<organism evidence="2">
    <name type="scientific">Rosellinia necatrix</name>
    <name type="common">White root-rot fungus</name>
    <dbReference type="NCBI Taxonomy" id="77044"/>
    <lineage>
        <taxon>Eukaryota</taxon>
        <taxon>Fungi</taxon>
        <taxon>Dikarya</taxon>
        <taxon>Ascomycota</taxon>
        <taxon>Pezizomycotina</taxon>
        <taxon>Sordariomycetes</taxon>
        <taxon>Xylariomycetidae</taxon>
        <taxon>Xylariales</taxon>
        <taxon>Xylariaceae</taxon>
        <taxon>Rosellinia</taxon>
    </lineage>
</organism>
<sequence length="708" mass="78038">MADGESRLDAQIGRLLRVTRADDYHASADAREQADFQRLRSLSVATTSGDTLVRVAFPAGHFVDCGGYKWATKEFLMNSRQLLATGSSVFEKLLSPEAQEHAKRHFSYSSGTHPGTEYVLDLTPPIVEDESASLVAKLSLRSSVRNWWRAYLVLRVSKYLVSGHDDVCPQHVEVLLSDFEADGGVDRKGNDVVDIGELGSPISREIEDYCPIRHRAALLRLLMAISYGDLILNSAPRTATMAVIAQHYDCRGVVNDSALIWFMEETNQNFIDINAEDAVEIAWELELSAVARVAFRVLVVERALDILDSDPARSRNTDLWRRPSVFGRPRVAVPDEQETCIQHAAQRLAQRASDLWARLLSEDAHALLEIGAWPRHNPALCAELRAHMSDVLQRAMYRNVNFDFDMRAYDRNRSRYAAKSDLVATKDIYQRLSPAQRILTCSFWRSFGELTNSDQIWNNQNMSFYSAGSSSAAESGGFDPYVFKNEFATAAVRLGAQWAFPELEVNILQTGPLALGLSDDEFKFLPLWAGGLADETGAVYQSDIPDAVRGAPIGPGPSFRTGDTIAESDDSFSAFSGDDETATVATGTDTDSMTMGYSVHAEQSQMTSTDDDSEAGGGGGWTATIPVISLARGTSASRDVPPTAAAPAARRRPTPREDFDWLHDDSDDMDLDRLHDSDFDFDSDETEQADDANNCRGAPDHGHQQSSA</sequence>
<evidence type="ECO:0000313" key="3">
    <source>
        <dbReference type="Proteomes" id="UP000054516"/>
    </source>
</evidence>
<feature type="compositionally biased region" description="Acidic residues" evidence="1">
    <location>
        <begin position="679"/>
        <end position="690"/>
    </location>
</feature>
<evidence type="ECO:0000313" key="2">
    <source>
        <dbReference type="EMBL" id="GAP86874.2"/>
    </source>
</evidence>
<dbReference type="OMA" id="DANMFIV"/>